<dbReference type="PANTHER" id="PTHR11079">
    <property type="entry name" value="CYTOSINE DEAMINASE FAMILY MEMBER"/>
    <property type="match status" value="1"/>
</dbReference>
<reference evidence="4 5" key="1">
    <citation type="submission" date="2014-03" db="EMBL/GenBank/DDBJ databases">
        <title>Bradyrhizobium valentinum sp. nov., isolated from effective nodules of Lupinus mariae-josephae, a lupine endemic of basic-lime soils in Eastern Spain.</title>
        <authorList>
            <person name="Duran D."/>
            <person name="Rey L."/>
            <person name="Navarro A."/>
            <person name="Busquets A."/>
            <person name="Imperial J."/>
            <person name="Ruiz-Argueso T."/>
        </authorList>
    </citation>
    <scope>NUCLEOTIDE SEQUENCE [LARGE SCALE GENOMIC DNA]</scope>
    <source>
        <strain evidence="4 5">PAC68</strain>
    </source>
</reference>
<dbReference type="SUPFAM" id="SSF53927">
    <property type="entry name" value="Cytidine deaminase-like"/>
    <property type="match status" value="1"/>
</dbReference>
<dbReference type="CDD" id="cd01285">
    <property type="entry name" value="nucleoside_deaminase"/>
    <property type="match status" value="1"/>
</dbReference>
<dbReference type="InterPro" id="IPR016192">
    <property type="entry name" value="APOBEC/CMP_deaminase_Zn-bd"/>
</dbReference>
<keyword evidence="1" id="KW-0479">Metal-binding</keyword>
<dbReference type="PROSITE" id="PS00903">
    <property type="entry name" value="CYT_DCMP_DEAMINASES_1"/>
    <property type="match status" value="1"/>
</dbReference>
<dbReference type="Gene3D" id="3.40.140.10">
    <property type="entry name" value="Cytidine Deaminase, domain 2"/>
    <property type="match status" value="1"/>
</dbReference>
<dbReference type="Pfam" id="PF00383">
    <property type="entry name" value="dCMP_cyt_deam_1"/>
    <property type="match status" value="1"/>
</dbReference>
<gene>
    <name evidence="4" type="ORF">CQ12_00685</name>
</gene>
<dbReference type="GO" id="GO:0008270">
    <property type="term" value="F:zinc ion binding"/>
    <property type="evidence" value="ECO:0007669"/>
    <property type="project" value="InterPro"/>
</dbReference>
<dbReference type="InterPro" id="IPR002125">
    <property type="entry name" value="CMP_dCMP_dom"/>
</dbReference>
<keyword evidence="2" id="KW-0862">Zinc</keyword>
<keyword evidence="5" id="KW-1185">Reference proteome</keyword>
<dbReference type="STRING" id="280332.CQ12_00685"/>
<dbReference type="AlphaFoldDB" id="A0A0R3LHR1"/>
<accession>A0A0R3LHR1</accession>
<dbReference type="PANTHER" id="PTHR11079:SF162">
    <property type="entry name" value="RIBOFLAVIN BIOSYNTHESIS PROTEIN PYRD, CHLOROPLASTIC"/>
    <property type="match status" value="1"/>
</dbReference>
<evidence type="ECO:0000313" key="5">
    <source>
        <dbReference type="Proteomes" id="UP000050863"/>
    </source>
</evidence>
<name>A0A0R3LHR1_9BRAD</name>
<dbReference type="PROSITE" id="PS51747">
    <property type="entry name" value="CYT_DCMP_DEAMINASES_2"/>
    <property type="match status" value="1"/>
</dbReference>
<dbReference type="EMBL" id="LLXZ01000102">
    <property type="protein sequence ID" value="KRR07337.1"/>
    <property type="molecule type" value="Genomic_DNA"/>
</dbReference>
<evidence type="ECO:0000313" key="4">
    <source>
        <dbReference type="EMBL" id="KRR07337.1"/>
    </source>
</evidence>
<evidence type="ECO:0000256" key="1">
    <source>
        <dbReference type="ARBA" id="ARBA00022723"/>
    </source>
</evidence>
<protein>
    <recommendedName>
        <fullName evidence="3">CMP/dCMP-type deaminase domain-containing protein</fullName>
    </recommendedName>
</protein>
<dbReference type="OrthoDB" id="9802676at2"/>
<comment type="caution">
    <text evidence="4">The sequence shown here is derived from an EMBL/GenBank/DDBJ whole genome shotgun (WGS) entry which is preliminary data.</text>
</comment>
<dbReference type="RefSeq" id="WP_057836354.1">
    <property type="nucleotide sequence ID" value="NZ_LLXZ01000102.1"/>
</dbReference>
<feature type="domain" description="CMP/dCMP-type deaminase" evidence="3">
    <location>
        <begin position="4"/>
        <end position="113"/>
    </location>
</feature>
<proteinExistence type="predicted"/>
<dbReference type="Proteomes" id="UP000050863">
    <property type="component" value="Unassembled WGS sequence"/>
</dbReference>
<evidence type="ECO:0000259" key="3">
    <source>
        <dbReference type="PROSITE" id="PS51747"/>
    </source>
</evidence>
<dbReference type="GO" id="GO:0016787">
    <property type="term" value="F:hydrolase activity"/>
    <property type="evidence" value="ECO:0007669"/>
    <property type="project" value="InterPro"/>
</dbReference>
<evidence type="ECO:0000256" key="2">
    <source>
        <dbReference type="ARBA" id="ARBA00022833"/>
    </source>
</evidence>
<organism evidence="4 5">
    <name type="scientific">Bradyrhizobium jicamae</name>
    <dbReference type="NCBI Taxonomy" id="280332"/>
    <lineage>
        <taxon>Bacteria</taxon>
        <taxon>Pseudomonadati</taxon>
        <taxon>Pseudomonadota</taxon>
        <taxon>Alphaproteobacteria</taxon>
        <taxon>Hyphomicrobiales</taxon>
        <taxon>Nitrobacteraceae</taxon>
        <taxon>Bradyrhizobium</taxon>
    </lineage>
</organism>
<sequence>MAEELDQLMMTHCIGIAKASGKAGEYPYGAVICRDGVIVAESINRVTHDRDVTHHAEVVAISRAEESLGTISLDDCEIYVNAEPCAFCSYAIRESRIRRVVYGLSSPHMGGVSKWNILGDVDLSRSMPEVFAPPPVVVAGYMAKEAEQGLIDWNPLIAAIIARRGLFGAAPQVITRVMEACRVRRPRRRERMLRFLRRHFFDYFGRR</sequence>
<dbReference type="InterPro" id="IPR016193">
    <property type="entry name" value="Cytidine_deaminase-like"/>
</dbReference>